<gene>
    <name evidence="2" type="ORF">DAT39_020841</name>
</gene>
<evidence type="ECO:0000256" key="1">
    <source>
        <dbReference type="SAM" id="MobiDB-lite"/>
    </source>
</evidence>
<reference evidence="2" key="1">
    <citation type="submission" date="2020-07" db="EMBL/GenBank/DDBJ databases">
        <title>Clarias magur genome sequencing, assembly and annotation.</title>
        <authorList>
            <person name="Kushwaha B."/>
            <person name="Kumar R."/>
            <person name="Das P."/>
            <person name="Joshi C.G."/>
            <person name="Kumar D."/>
            <person name="Nagpure N.S."/>
            <person name="Pandey M."/>
            <person name="Agarwal S."/>
            <person name="Srivastava S."/>
            <person name="Singh M."/>
            <person name="Sahoo L."/>
            <person name="Jayasankar P."/>
            <person name="Meher P.K."/>
            <person name="Koringa P.G."/>
            <person name="Iquebal M.A."/>
            <person name="Das S.P."/>
            <person name="Bit A."/>
            <person name="Patnaik S."/>
            <person name="Patel N."/>
            <person name="Shah T.M."/>
            <person name="Hinsu A."/>
            <person name="Jena J.K."/>
        </authorList>
    </citation>
    <scope>NUCLEOTIDE SEQUENCE</scope>
    <source>
        <strain evidence="2">CIFAMagur01</strain>
        <tissue evidence="2">Testis</tissue>
    </source>
</reference>
<proteinExistence type="predicted"/>
<organism evidence="2 3">
    <name type="scientific">Clarias magur</name>
    <name type="common">Asian catfish</name>
    <name type="synonym">Macropteronotus magur</name>
    <dbReference type="NCBI Taxonomy" id="1594786"/>
    <lineage>
        <taxon>Eukaryota</taxon>
        <taxon>Metazoa</taxon>
        <taxon>Chordata</taxon>
        <taxon>Craniata</taxon>
        <taxon>Vertebrata</taxon>
        <taxon>Euteleostomi</taxon>
        <taxon>Actinopterygii</taxon>
        <taxon>Neopterygii</taxon>
        <taxon>Teleostei</taxon>
        <taxon>Ostariophysi</taxon>
        <taxon>Siluriformes</taxon>
        <taxon>Clariidae</taxon>
        <taxon>Clarias</taxon>
    </lineage>
</organism>
<dbReference type="OrthoDB" id="10043139at2759"/>
<feature type="region of interest" description="Disordered" evidence="1">
    <location>
        <begin position="1"/>
        <end position="25"/>
    </location>
</feature>
<name>A0A8J4TDR1_CLAMG</name>
<evidence type="ECO:0000313" key="3">
    <source>
        <dbReference type="Proteomes" id="UP000727407"/>
    </source>
</evidence>
<feature type="compositionally biased region" description="Basic and acidic residues" evidence="1">
    <location>
        <begin position="1"/>
        <end position="16"/>
    </location>
</feature>
<evidence type="ECO:0000313" key="2">
    <source>
        <dbReference type="EMBL" id="KAF5889459.1"/>
    </source>
</evidence>
<dbReference type="EMBL" id="QNUK01000808">
    <property type="protein sequence ID" value="KAF5889459.1"/>
    <property type="molecule type" value="Genomic_DNA"/>
</dbReference>
<protein>
    <submittedName>
        <fullName evidence="2">Uncharacterized protein</fullName>
    </submittedName>
</protein>
<keyword evidence="3" id="KW-1185">Reference proteome</keyword>
<sequence>MERHVVELRKECEKQESGQSPSHIKALLKSSRQDRVEMLAKSPEGGISAITKKYPCLTDVQYDPMRMLAVIEFMESKTKFHQGGGRHIKQTSSIVKDVVDAEISKELQTKECQAPHIVAFVSSSALTGLFIVADTVHIELDIKDGLSGAILYIFDLNYPRTYAMLLAILQKQVMGEPYLHKKSKGFTTFSKILRDKIKEFEVSENE</sequence>
<dbReference type="Proteomes" id="UP000727407">
    <property type="component" value="Unassembled WGS sequence"/>
</dbReference>
<accession>A0A8J4TDR1</accession>
<comment type="caution">
    <text evidence="2">The sequence shown here is derived from an EMBL/GenBank/DDBJ whole genome shotgun (WGS) entry which is preliminary data.</text>
</comment>
<dbReference type="AlphaFoldDB" id="A0A8J4TDR1"/>